<organism evidence="6 7">
    <name type="scientific">Malus baccata</name>
    <name type="common">Siberian crab apple</name>
    <name type="synonym">Pyrus baccata</name>
    <dbReference type="NCBI Taxonomy" id="106549"/>
    <lineage>
        <taxon>Eukaryota</taxon>
        <taxon>Viridiplantae</taxon>
        <taxon>Streptophyta</taxon>
        <taxon>Embryophyta</taxon>
        <taxon>Tracheophyta</taxon>
        <taxon>Spermatophyta</taxon>
        <taxon>Magnoliopsida</taxon>
        <taxon>eudicotyledons</taxon>
        <taxon>Gunneridae</taxon>
        <taxon>Pentapetalae</taxon>
        <taxon>rosids</taxon>
        <taxon>fabids</taxon>
        <taxon>Rosales</taxon>
        <taxon>Rosaceae</taxon>
        <taxon>Amygdaloideae</taxon>
        <taxon>Maleae</taxon>
        <taxon>Malus</taxon>
    </lineage>
</organism>
<evidence type="ECO:0000256" key="2">
    <source>
        <dbReference type="ARBA" id="ARBA00022734"/>
    </source>
</evidence>
<dbReference type="InterPro" id="IPR013320">
    <property type="entry name" value="ConA-like_dom_sf"/>
</dbReference>
<dbReference type="Gene3D" id="2.60.120.200">
    <property type="match status" value="1"/>
</dbReference>
<protein>
    <recommendedName>
        <fullName evidence="5">Legume lectin domain-containing protein</fullName>
    </recommendedName>
</protein>
<dbReference type="InterPro" id="IPR050258">
    <property type="entry name" value="Leguminous_Lectin"/>
</dbReference>
<keyword evidence="3" id="KW-0472">Membrane</keyword>
<keyword evidence="3" id="KW-0812">Transmembrane</keyword>
<comment type="similarity">
    <text evidence="1">Belongs to the leguminous lectin family.</text>
</comment>
<dbReference type="SUPFAM" id="SSF49899">
    <property type="entry name" value="Concanavalin A-like lectins/glucanases"/>
    <property type="match status" value="1"/>
</dbReference>
<keyword evidence="2" id="KW-0430">Lectin</keyword>
<evidence type="ECO:0000259" key="5">
    <source>
        <dbReference type="Pfam" id="PF00139"/>
    </source>
</evidence>
<comment type="caution">
    <text evidence="6">The sequence shown here is derived from an EMBL/GenBank/DDBJ whole genome shotgun (WGS) entry which is preliminary data.</text>
</comment>
<feature type="transmembrane region" description="Helical" evidence="3">
    <location>
        <begin position="216"/>
        <end position="240"/>
    </location>
</feature>
<dbReference type="GO" id="GO:0030246">
    <property type="term" value="F:carbohydrate binding"/>
    <property type="evidence" value="ECO:0007669"/>
    <property type="project" value="UniProtKB-KW"/>
</dbReference>
<name>A0A540NAZ7_MALBA</name>
<keyword evidence="4" id="KW-0732">Signal</keyword>
<evidence type="ECO:0000313" key="7">
    <source>
        <dbReference type="Proteomes" id="UP000315295"/>
    </source>
</evidence>
<evidence type="ECO:0000256" key="4">
    <source>
        <dbReference type="SAM" id="SignalP"/>
    </source>
</evidence>
<dbReference type="PANTHER" id="PTHR32401:SF50">
    <property type="entry name" value="OS07G0133000 PROTEIN"/>
    <property type="match status" value="1"/>
</dbReference>
<dbReference type="EMBL" id="VIEB01000074">
    <property type="protein sequence ID" value="TQE08212.1"/>
    <property type="molecule type" value="Genomic_DNA"/>
</dbReference>
<keyword evidence="7" id="KW-1185">Reference proteome</keyword>
<dbReference type="AlphaFoldDB" id="A0A540NAZ7"/>
<feature type="signal peptide" evidence="4">
    <location>
        <begin position="1"/>
        <end position="19"/>
    </location>
</feature>
<evidence type="ECO:0000313" key="6">
    <source>
        <dbReference type="EMBL" id="TQE08212.1"/>
    </source>
</evidence>
<dbReference type="CDD" id="cd06899">
    <property type="entry name" value="lectin_legume_LecRK_Arcelin_ConA"/>
    <property type="match status" value="1"/>
</dbReference>
<feature type="chain" id="PRO_5022112773" description="Legume lectin domain-containing protein" evidence="4">
    <location>
        <begin position="20"/>
        <end position="259"/>
    </location>
</feature>
<dbReference type="Pfam" id="PF00139">
    <property type="entry name" value="Lectin_legB"/>
    <property type="match status" value="1"/>
</dbReference>
<accession>A0A540NAZ7</accession>
<evidence type="ECO:0000256" key="3">
    <source>
        <dbReference type="SAM" id="Phobius"/>
    </source>
</evidence>
<sequence>MLAMFFKLVILIHATLAVSQNVSFIYNGFRSVIATVSGHGMAFVIAPKRGISQALHSPFLGVFNPTNNGNVTNHIFAVELDTIKQIEFNDIDNNHVGIDINGYYAENNGGFWNLSLTSGQVMQVWVEYDGTKKQINVTLAPVSAGKPHAPLLSLKHDLSPILHKTMYVGFSSSTGSLPTSHYVLGWSFKMNGQAQELVHSQLPNLPRIRGKKVSKLLTIGVPVMSLSLVLLLIVGIISAIRRKRKFTELLEDWELEYGP</sequence>
<evidence type="ECO:0000256" key="1">
    <source>
        <dbReference type="ARBA" id="ARBA00007606"/>
    </source>
</evidence>
<feature type="domain" description="Legume lectin" evidence="5">
    <location>
        <begin position="34"/>
        <end position="202"/>
    </location>
</feature>
<proteinExistence type="inferred from homology"/>
<dbReference type="PANTHER" id="PTHR32401">
    <property type="entry name" value="CONCANAVALIN A-LIKE LECTIN FAMILY PROTEIN"/>
    <property type="match status" value="1"/>
</dbReference>
<dbReference type="InterPro" id="IPR001220">
    <property type="entry name" value="Legume_lectin_dom"/>
</dbReference>
<keyword evidence="3" id="KW-1133">Transmembrane helix</keyword>
<dbReference type="STRING" id="106549.A0A540NAZ7"/>
<reference evidence="6 7" key="1">
    <citation type="journal article" date="2019" name="G3 (Bethesda)">
        <title>Sequencing of a Wild Apple (Malus baccata) Genome Unravels the Differences Between Cultivated and Wild Apple Species Regarding Disease Resistance and Cold Tolerance.</title>
        <authorList>
            <person name="Chen X."/>
        </authorList>
    </citation>
    <scope>NUCLEOTIDE SEQUENCE [LARGE SCALE GENOMIC DNA]</scope>
    <source>
        <strain evidence="7">cv. Shandingzi</strain>
        <tissue evidence="6">Leaves</tissue>
    </source>
</reference>
<gene>
    <name evidence="6" type="ORF">C1H46_006179</name>
</gene>
<dbReference type="Proteomes" id="UP000315295">
    <property type="component" value="Unassembled WGS sequence"/>
</dbReference>